<feature type="region of interest" description="Disordered" evidence="1">
    <location>
        <begin position="295"/>
        <end position="314"/>
    </location>
</feature>
<name>A0ABV3HME6_9ACTN</name>
<reference evidence="3 4" key="1">
    <citation type="submission" date="2024-06" db="EMBL/GenBank/DDBJ databases">
        <title>The Natural Products Discovery Center: Release of the First 8490 Sequenced Strains for Exploring Actinobacteria Biosynthetic Diversity.</title>
        <authorList>
            <person name="Kalkreuter E."/>
            <person name="Kautsar S.A."/>
            <person name="Yang D."/>
            <person name="Bader C.D."/>
            <person name="Teijaro C.N."/>
            <person name="Fluegel L."/>
            <person name="Davis C.M."/>
            <person name="Simpson J.R."/>
            <person name="Lauterbach L."/>
            <person name="Steele A.D."/>
            <person name="Gui C."/>
            <person name="Meng S."/>
            <person name="Li G."/>
            <person name="Viehrig K."/>
            <person name="Ye F."/>
            <person name="Su P."/>
            <person name="Kiefer A.F."/>
            <person name="Nichols A."/>
            <person name="Cepeda A.J."/>
            <person name="Yan W."/>
            <person name="Fan B."/>
            <person name="Jiang Y."/>
            <person name="Adhikari A."/>
            <person name="Zheng C.-J."/>
            <person name="Schuster L."/>
            <person name="Cowan T.M."/>
            <person name="Smanski M.J."/>
            <person name="Chevrette M.G."/>
            <person name="De Carvalho L.P.S."/>
            <person name="Shen B."/>
        </authorList>
    </citation>
    <scope>NUCLEOTIDE SEQUENCE [LARGE SCALE GENOMIC DNA]</scope>
    <source>
        <strain evidence="3 4">NPDC049344</strain>
    </source>
</reference>
<evidence type="ECO:0000256" key="2">
    <source>
        <dbReference type="SAM" id="Phobius"/>
    </source>
</evidence>
<sequence length="314" mass="33910">MDSYEDEEGKGTGFPGAGTPPLPPARQPEDGRPDDRRESWPIARLRPPPGIPAGHAEVPGPAAPAEPPGQQGPADSASAAPAPPEPTASGGGMAGLSLPYQVAAAVSLALIAAVACTHLAMVFLHVAPSNTVTKQHGEVVDLWVYPEFEQNWKLFAPNPLQQNIAVQVRAQYTTDDGSRRTSDWIDLSAEDGAAIRGNPLPSHLHQNQLRRAWDFYVGSHDTGDSPSGLRGRLSETYIRRIVMLRLERHDLGGPVERIQLRASTTSIEAPRWSDEKIDTRPVHRELPWWTVTAADLPGGAQNKDRATGRTEAAR</sequence>
<accession>A0ABV3HME6</accession>
<feature type="transmembrane region" description="Helical" evidence="2">
    <location>
        <begin position="102"/>
        <end position="126"/>
    </location>
</feature>
<keyword evidence="2" id="KW-0812">Transmembrane</keyword>
<organism evidence="3 4">
    <name type="scientific">Streptomyces kurssanovii</name>
    <dbReference type="NCBI Taxonomy" id="67312"/>
    <lineage>
        <taxon>Bacteria</taxon>
        <taxon>Bacillati</taxon>
        <taxon>Actinomycetota</taxon>
        <taxon>Actinomycetes</taxon>
        <taxon>Kitasatosporales</taxon>
        <taxon>Streptomycetaceae</taxon>
        <taxon>Streptomyces</taxon>
    </lineage>
</organism>
<feature type="compositionally biased region" description="Basic and acidic residues" evidence="1">
    <location>
        <begin position="302"/>
        <end position="314"/>
    </location>
</feature>
<comment type="caution">
    <text evidence="3">The sequence shown here is derived from an EMBL/GenBank/DDBJ whole genome shotgun (WGS) entry which is preliminary data.</text>
</comment>
<dbReference type="Pfam" id="PF19136">
    <property type="entry name" value="DUF5819"/>
    <property type="match status" value="1"/>
</dbReference>
<gene>
    <name evidence="3" type="ORF">AB0K36_02980</name>
</gene>
<feature type="compositionally biased region" description="Low complexity" evidence="1">
    <location>
        <begin position="68"/>
        <end position="80"/>
    </location>
</feature>
<proteinExistence type="predicted"/>
<feature type="compositionally biased region" description="Basic and acidic residues" evidence="1">
    <location>
        <begin position="27"/>
        <end position="39"/>
    </location>
</feature>
<dbReference type="InterPro" id="IPR043857">
    <property type="entry name" value="DUF5819"/>
</dbReference>
<keyword evidence="2" id="KW-0472">Membrane</keyword>
<evidence type="ECO:0000313" key="4">
    <source>
        <dbReference type="Proteomes" id="UP001552521"/>
    </source>
</evidence>
<evidence type="ECO:0000313" key="3">
    <source>
        <dbReference type="EMBL" id="MEV4679746.1"/>
    </source>
</evidence>
<keyword evidence="4" id="KW-1185">Reference proteome</keyword>
<keyword evidence="2" id="KW-1133">Transmembrane helix</keyword>
<protein>
    <submittedName>
        <fullName evidence="3">DUF5819 family protein</fullName>
    </submittedName>
</protein>
<dbReference type="Proteomes" id="UP001552521">
    <property type="component" value="Unassembled WGS sequence"/>
</dbReference>
<feature type="region of interest" description="Disordered" evidence="1">
    <location>
        <begin position="1"/>
        <end position="90"/>
    </location>
</feature>
<evidence type="ECO:0000256" key="1">
    <source>
        <dbReference type="SAM" id="MobiDB-lite"/>
    </source>
</evidence>
<dbReference type="EMBL" id="JBFAQK010000002">
    <property type="protein sequence ID" value="MEV4679746.1"/>
    <property type="molecule type" value="Genomic_DNA"/>
</dbReference>